<dbReference type="Pfam" id="PF18914">
    <property type="entry name" value="DUF5666"/>
    <property type="match status" value="1"/>
</dbReference>
<dbReference type="RefSeq" id="WP_073628520.1">
    <property type="nucleotide sequence ID" value="NZ_FRXO01000004.1"/>
</dbReference>
<name>A0A1M7ZKU5_9HYPH</name>
<gene>
    <name evidence="3" type="ORF">SAMN02745172_02159</name>
</gene>
<dbReference type="PROSITE" id="PS51318">
    <property type="entry name" value="TAT"/>
    <property type="match status" value="1"/>
</dbReference>
<organism evidence="3 4">
    <name type="scientific">Pseudoxanthobacter soli DSM 19599</name>
    <dbReference type="NCBI Taxonomy" id="1123029"/>
    <lineage>
        <taxon>Bacteria</taxon>
        <taxon>Pseudomonadati</taxon>
        <taxon>Pseudomonadota</taxon>
        <taxon>Alphaproteobacteria</taxon>
        <taxon>Hyphomicrobiales</taxon>
        <taxon>Segnochrobactraceae</taxon>
        <taxon>Pseudoxanthobacter</taxon>
    </lineage>
</organism>
<protein>
    <recommendedName>
        <fullName evidence="2">DUF5666 domain-containing protein</fullName>
    </recommendedName>
</protein>
<evidence type="ECO:0000313" key="3">
    <source>
        <dbReference type="EMBL" id="SHO65514.1"/>
    </source>
</evidence>
<proteinExistence type="predicted"/>
<feature type="domain" description="DUF5666" evidence="2">
    <location>
        <begin position="122"/>
        <end position="172"/>
    </location>
</feature>
<evidence type="ECO:0000313" key="4">
    <source>
        <dbReference type="Proteomes" id="UP000186406"/>
    </source>
</evidence>
<reference evidence="3 4" key="1">
    <citation type="submission" date="2016-12" db="EMBL/GenBank/DDBJ databases">
        <authorList>
            <person name="Song W.-J."/>
            <person name="Kurnit D.M."/>
        </authorList>
    </citation>
    <scope>NUCLEOTIDE SEQUENCE [LARGE SCALE GENOMIC DNA]</scope>
    <source>
        <strain evidence="3 4">DSM 19599</strain>
    </source>
</reference>
<dbReference type="Proteomes" id="UP000186406">
    <property type="component" value="Unassembled WGS sequence"/>
</dbReference>
<feature type="signal peptide" evidence="1">
    <location>
        <begin position="1"/>
        <end position="29"/>
    </location>
</feature>
<dbReference type="InterPro" id="IPR006311">
    <property type="entry name" value="TAT_signal"/>
</dbReference>
<keyword evidence="4" id="KW-1185">Reference proteome</keyword>
<keyword evidence="1" id="KW-0732">Signal</keyword>
<sequence length="418" mass="41911">MSGRLTWTRRGLLRALGSAALAIPALAQAASGPRASGAALPSGGDEDRGIGGTGIVGTIQKFGSIFVNDVRVAYPKDAAVTIDGLATDTAALRIGQVVHLVASPTGTGLDTTRIAIVSEVVGPIEEVTAQGLVVLGQRVDTTRVENRHGAWRVGERVAVSGLRMPGGTIAATLLARPAGRTDLVRGLLSVDGRANRIGGLDLLGLPVQPAPAVLDGRRVVARGWMTDRGFMAASLEPDAILPSYTGGRWLIEAYVQRSGAGLEVGNGLVVSDPGGALQDTVTTQPEHTVVDVTAQSNGALGIAALGGGWQGIGTTPERAFINVISQLDGTVSFTGMRLDGGGSVQIGSSGLFGGGGTGGFTGGALHGGSFPAGGLQGMSAPGMTGPSGLFGGRASMPAGFGGLGHGPFGAGMPSNFRR</sequence>
<accession>A0A1M7ZKU5</accession>
<evidence type="ECO:0000259" key="2">
    <source>
        <dbReference type="Pfam" id="PF18914"/>
    </source>
</evidence>
<dbReference type="STRING" id="1123029.SAMN02745172_02159"/>
<evidence type="ECO:0000256" key="1">
    <source>
        <dbReference type="SAM" id="SignalP"/>
    </source>
</evidence>
<dbReference type="InterPro" id="IPR043724">
    <property type="entry name" value="DUF5666"/>
</dbReference>
<feature type="chain" id="PRO_5012975106" description="DUF5666 domain-containing protein" evidence="1">
    <location>
        <begin position="30"/>
        <end position="418"/>
    </location>
</feature>
<dbReference type="OrthoDB" id="7271690at2"/>
<dbReference type="AlphaFoldDB" id="A0A1M7ZKU5"/>
<dbReference type="EMBL" id="FRXO01000004">
    <property type="protein sequence ID" value="SHO65514.1"/>
    <property type="molecule type" value="Genomic_DNA"/>
</dbReference>